<dbReference type="GO" id="GO:0003677">
    <property type="term" value="F:DNA binding"/>
    <property type="evidence" value="ECO:0007669"/>
    <property type="project" value="InterPro"/>
</dbReference>
<keyword evidence="1" id="KW-0677">Repeat</keyword>
<dbReference type="FunFam" id="3.40.50.300:FF:000011">
    <property type="entry name" value="Putative ABC transporter ATP-binding component"/>
    <property type="match status" value="1"/>
</dbReference>
<dbReference type="InterPro" id="IPR051309">
    <property type="entry name" value="ABCF_ATPase"/>
</dbReference>
<dbReference type="Gene3D" id="1.10.287.380">
    <property type="entry name" value="Valyl-tRNA synthetase, C-terminal domain"/>
    <property type="match status" value="1"/>
</dbReference>
<dbReference type="EMBL" id="QJVJ01000008">
    <property type="protein sequence ID" value="PYI52917.1"/>
    <property type="molecule type" value="Genomic_DNA"/>
</dbReference>
<sequence length="669" mass="74945">MLLQVNGLTKHYGTTTVLSNISLQIQERDRIGLVGVNGAGKSTLLKIIADEMSADAGDIYRAKETRIGYLAQNSGLQSERSIWDEMMGVFAHLLETEQELRELEARMADPSLAEDAKAYEDVLHRYAVKSDAFREQGGYGIEARVRSILHGMGFGAFDPATAIRTLSGGQKTRLALAKLLLQEPDLLMLDEPTNYLDIQTLTWLEDYLRGYSGAVLVVSHDRYFLDAMANVIYEIERTRCKRYTGNYSRYMELKAAEYEIELKHYEKQQEEIARMEDFVRRNIVRASTTKRAQSRRKALEKMDRLDKPSGELKKAAFRFETERQTGKDVLSARHLAASYDGTRKLFQGVSFELKRGDMAALIGPNGIGKSTLLKILTGQKQPDAGTFEWGSNVVIGYYDQEQQGLNPNHTVLEELWNDYPHLEEVRIRTVLGSFLFSGEDVLKKVGSLSGGEKARVSLAKLMLKQANVLILDEPTNHLDLFSKEVLEAALLDYEGTLLFISHDRYFLNKMADRMLELHPGGIDDYLGNYDDYLEKKRELAAFEEERLAEAAAGGRPVKAGGASSGAAPAGASGPPGAASSAAEPEGGGKPRDYEAEKQQKREERNRQRKLEQVEQAISALETETAALEAELIKPEIFNDYVAVQKVNADIERKKAELETLYEQWEELSS</sequence>
<dbReference type="SUPFAM" id="SSF52540">
    <property type="entry name" value="P-loop containing nucleoside triphosphate hydrolases"/>
    <property type="match status" value="2"/>
</dbReference>
<dbReference type="InterPro" id="IPR003593">
    <property type="entry name" value="AAA+_ATPase"/>
</dbReference>
<dbReference type="SMART" id="SM00382">
    <property type="entry name" value="AAA"/>
    <property type="match status" value="2"/>
</dbReference>
<dbReference type="InterPro" id="IPR027417">
    <property type="entry name" value="P-loop_NTPase"/>
</dbReference>
<accession>A0A2V5KP61</accession>
<evidence type="ECO:0000256" key="1">
    <source>
        <dbReference type="ARBA" id="ARBA00022737"/>
    </source>
</evidence>
<dbReference type="PANTHER" id="PTHR42855">
    <property type="entry name" value="ABC TRANSPORTER ATP-BINDING SUBUNIT"/>
    <property type="match status" value="1"/>
</dbReference>
<dbReference type="Pfam" id="PF00005">
    <property type="entry name" value="ABC_tran"/>
    <property type="match status" value="2"/>
</dbReference>
<dbReference type="FunFam" id="3.40.50.300:FF:000309">
    <property type="entry name" value="ABC transporter ATP-binding protein"/>
    <property type="match status" value="1"/>
</dbReference>
<dbReference type="GO" id="GO:0005524">
    <property type="term" value="F:ATP binding"/>
    <property type="evidence" value="ECO:0007669"/>
    <property type="project" value="UniProtKB-KW"/>
</dbReference>
<dbReference type="OrthoDB" id="9762369at2"/>
<evidence type="ECO:0000256" key="4">
    <source>
        <dbReference type="SAM" id="MobiDB-lite"/>
    </source>
</evidence>
<dbReference type="InterPro" id="IPR032524">
    <property type="entry name" value="ABC_tran_C"/>
</dbReference>
<comment type="caution">
    <text evidence="6">The sequence shown here is derived from an EMBL/GenBank/DDBJ whole genome shotgun (WGS) entry which is preliminary data.</text>
</comment>
<dbReference type="PANTHER" id="PTHR42855:SF2">
    <property type="entry name" value="DRUG RESISTANCE ABC TRANSPORTER,ATP-BINDING PROTEIN"/>
    <property type="match status" value="1"/>
</dbReference>
<feature type="compositionally biased region" description="Low complexity" evidence="4">
    <location>
        <begin position="559"/>
        <end position="584"/>
    </location>
</feature>
<dbReference type="Gene3D" id="3.40.50.300">
    <property type="entry name" value="P-loop containing nucleotide triphosphate hydrolases"/>
    <property type="match status" value="2"/>
</dbReference>
<gene>
    <name evidence="6" type="ORF">DLM86_18090</name>
</gene>
<feature type="domain" description="ABC transporter" evidence="5">
    <location>
        <begin position="330"/>
        <end position="544"/>
    </location>
</feature>
<proteinExistence type="predicted"/>
<reference evidence="6 7" key="1">
    <citation type="submission" date="2018-05" db="EMBL/GenBank/DDBJ databases">
        <title>Paenibacillus flagellatus sp. nov., isolated from selenium mineral soil.</title>
        <authorList>
            <person name="Dai X."/>
        </authorList>
    </citation>
    <scope>NUCLEOTIDE SEQUENCE [LARGE SCALE GENOMIC DNA]</scope>
    <source>
        <strain evidence="6 7">DXL2</strain>
    </source>
</reference>
<dbReference type="PROSITE" id="PS00211">
    <property type="entry name" value="ABC_TRANSPORTER_1"/>
    <property type="match status" value="2"/>
</dbReference>
<evidence type="ECO:0000313" key="7">
    <source>
        <dbReference type="Proteomes" id="UP000247476"/>
    </source>
</evidence>
<dbReference type="Pfam" id="PF12848">
    <property type="entry name" value="ABC_tran_Xtn"/>
    <property type="match status" value="1"/>
</dbReference>
<dbReference type="Pfam" id="PF16326">
    <property type="entry name" value="ABC_tran_CTD"/>
    <property type="match status" value="1"/>
</dbReference>
<evidence type="ECO:0000256" key="2">
    <source>
        <dbReference type="ARBA" id="ARBA00022741"/>
    </source>
</evidence>
<dbReference type="InterPro" id="IPR003439">
    <property type="entry name" value="ABC_transporter-like_ATP-bd"/>
</dbReference>
<dbReference type="CDD" id="cd03221">
    <property type="entry name" value="ABCF_EF-3"/>
    <property type="match status" value="2"/>
</dbReference>
<evidence type="ECO:0000256" key="3">
    <source>
        <dbReference type="ARBA" id="ARBA00022840"/>
    </source>
</evidence>
<feature type="domain" description="ABC transporter" evidence="5">
    <location>
        <begin position="3"/>
        <end position="262"/>
    </location>
</feature>
<keyword evidence="2" id="KW-0547">Nucleotide-binding</keyword>
<dbReference type="PROSITE" id="PS50893">
    <property type="entry name" value="ABC_TRANSPORTER_2"/>
    <property type="match status" value="2"/>
</dbReference>
<feature type="region of interest" description="Disordered" evidence="4">
    <location>
        <begin position="552"/>
        <end position="611"/>
    </location>
</feature>
<feature type="compositionally biased region" description="Basic and acidic residues" evidence="4">
    <location>
        <begin position="586"/>
        <end position="611"/>
    </location>
</feature>
<dbReference type="InterPro" id="IPR032781">
    <property type="entry name" value="ABC_tran_Xtn"/>
</dbReference>
<dbReference type="RefSeq" id="WP_110841466.1">
    <property type="nucleotide sequence ID" value="NZ_QJVJ01000008.1"/>
</dbReference>
<dbReference type="InterPro" id="IPR037118">
    <property type="entry name" value="Val-tRNA_synth_C_sf"/>
</dbReference>
<keyword evidence="7" id="KW-1185">Reference proteome</keyword>
<evidence type="ECO:0000259" key="5">
    <source>
        <dbReference type="PROSITE" id="PS50893"/>
    </source>
</evidence>
<organism evidence="6 7">
    <name type="scientific">Paenibacillus flagellatus</name>
    <dbReference type="NCBI Taxonomy" id="2211139"/>
    <lineage>
        <taxon>Bacteria</taxon>
        <taxon>Bacillati</taxon>
        <taxon>Bacillota</taxon>
        <taxon>Bacilli</taxon>
        <taxon>Bacillales</taxon>
        <taxon>Paenibacillaceae</taxon>
        <taxon>Paenibacillus</taxon>
    </lineage>
</organism>
<evidence type="ECO:0000313" key="6">
    <source>
        <dbReference type="EMBL" id="PYI52917.1"/>
    </source>
</evidence>
<dbReference type="Proteomes" id="UP000247476">
    <property type="component" value="Unassembled WGS sequence"/>
</dbReference>
<dbReference type="GO" id="GO:0016887">
    <property type="term" value="F:ATP hydrolysis activity"/>
    <property type="evidence" value="ECO:0007669"/>
    <property type="project" value="InterPro"/>
</dbReference>
<dbReference type="InterPro" id="IPR017871">
    <property type="entry name" value="ABC_transporter-like_CS"/>
</dbReference>
<name>A0A2V5KP61_9BACL</name>
<keyword evidence="3 6" id="KW-0067">ATP-binding</keyword>
<dbReference type="AlphaFoldDB" id="A0A2V5KP61"/>
<protein>
    <submittedName>
        <fullName evidence="6">Multidrug ABC transporter ATP-binding protein</fullName>
    </submittedName>
</protein>